<organism evidence="2 3">
    <name type="scientific">Pleurodeles waltl</name>
    <name type="common">Iberian ribbed newt</name>
    <dbReference type="NCBI Taxonomy" id="8319"/>
    <lineage>
        <taxon>Eukaryota</taxon>
        <taxon>Metazoa</taxon>
        <taxon>Chordata</taxon>
        <taxon>Craniata</taxon>
        <taxon>Vertebrata</taxon>
        <taxon>Euteleostomi</taxon>
        <taxon>Amphibia</taxon>
        <taxon>Batrachia</taxon>
        <taxon>Caudata</taxon>
        <taxon>Salamandroidea</taxon>
        <taxon>Salamandridae</taxon>
        <taxon>Pleurodelinae</taxon>
        <taxon>Pleurodeles</taxon>
    </lineage>
</organism>
<accession>A0AAV7S711</accession>
<comment type="caution">
    <text evidence="2">The sequence shown here is derived from an EMBL/GenBank/DDBJ whole genome shotgun (WGS) entry which is preliminary data.</text>
</comment>
<name>A0AAV7S711_PLEWA</name>
<feature type="compositionally biased region" description="Basic and acidic residues" evidence="1">
    <location>
        <begin position="13"/>
        <end position="43"/>
    </location>
</feature>
<evidence type="ECO:0000256" key="1">
    <source>
        <dbReference type="SAM" id="MobiDB-lite"/>
    </source>
</evidence>
<sequence>MKHAKSSQLESGLKQEREPRHMSEVVEQRTRKLLGRKKEERLILRPNASRLSKVKPFLTSEEPLTGSKEAGAADCAATKDQRPEDPGQARASQSRDGMVGRGAPRIQQVALIDGGSSCS</sequence>
<proteinExistence type="predicted"/>
<feature type="region of interest" description="Disordered" evidence="1">
    <location>
        <begin position="1"/>
        <end position="119"/>
    </location>
</feature>
<keyword evidence="3" id="KW-1185">Reference proteome</keyword>
<dbReference type="EMBL" id="JANPWB010000008">
    <property type="protein sequence ID" value="KAJ1159671.1"/>
    <property type="molecule type" value="Genomic_DNA"/>
</dbReference>
<dbReference type="Proteomes" id="UP001066276">
    <property type="component" value="Chromosome 4_2"/>
</dbReference>
<gene>
    <name evidence="2" type="ORF">NDU88_000176</name>
</gene>
<evidence type="ECO:0000313" key="2">
    <source>
        <dbReference type="EMBL" id="KAJ1159671.1"/>
    </source>
</evidence>
<reference evidence="2" key="1">
    <citation type="journal article" date="2022" name="bioRxiv">
        <title>Sequencing and chromosome-scale assembly of the giantPleurodeles waltlgenome.</title>
        <authorList>
            <person name="Brown T."/>
            <person name="Elewa A."/>
            <person name="Iarovenko S."/>
            <person name="Subramanian E."/>
            <person name="Araus A.J."/>
            <person name="Petzold A."/>
            <person name="Susuki M."/>
            <person name="Suzuki K.-i.T."/>
            <person name="Hayashi T."/>
            <person name="Toyoda A."/>
            <person name="Oliveira C."/>
            <person name="Osipova E."/>
            <person name="Leigh N.D."/>
            <person name="Simon A."/>
            <person name="Yun M.H."/>
        </authorList>
    </citation>
    <scope>NUCLEOTIDE SEQUENCE</scope>
    <source>
        <strain evidence="2">20211129_DDA</strain>
        <tissue evidence="2">Liver</tissue>
    </source>
</reference>
<dbReference type="AlphaFoldDB" id="A0AAV7S711"/>
<feature type="compositionally biased region" description="Polar residues" evidence="1">
    <location>
        <begin position="1"/>
        <end position="10"/>
    </location>
</feature>
<feature type="compositionally biased region" description="Basic and acidic residues" evidence="1">
    <location>
        <begin position="77"/>
        <end position="87"/>
    </location>
</feature>
<protein>
    <submittedName>
        <fullName evidence="2">Uncharacterized protein</fullName>
    </submittedName>
</protein>
<evidence type="ECO:0000313" key="3">
    <source>
        <dbReference type="Proteomes" id="UP001066276"/>
    </source>
</evidence>